<dbReference type="Proteomes" id="UP000092164">
    <property type="component" value="Unassembled WGS sequence"/>
</dbReference>
<accession>A0A1B7ZEK1</accession>
<dbReference type="AlphaFoldDB" id="A0A1B7ZEK1"/>
<dbReference type="STRING" id="1836467.BTR34_09235"/>
<feature type="signal peptide" evidence="1">
    <location>
        <begin position="1"/>
        <end position="21"/>
    </location>
</feature>
<keyword evidence="1" id="KW-0732">Signal</keyword>
<dbReference type="EMBL" id="LZFP01000001">
    <property type="protein sequence ID" value="OBR41973.1"/>
    <property type="molecule type" value="Genomic_DNA"/>
</dbReference>
<dbReference type="KEGG" id="mart:BTR34_09235"/>
<protein>
    <submittedName>
        <fullName evidence="2">Uncharacterized protein</fullName>
    </submittedName>
</protein>
<dbReference type="RefSeq" id="WP_068480516.1">
    <property type="nucleotide sequence ID" value="NZ_CP018760.1"/>
</dbReference>
<evidence type="ECO:0000256" key="1">
    <source>
        <dbReference type="SAM" id="SignalP"/>
    </source>
</evidence>
<gene>
    <name evidence="2" type="ORF">A9200_00865</name>
</gene>
<reference evidence="3" key="1">
    <citation type="submission" date="2016-06" db="EMBL/GenBank/DDBJ databases">
        <authorList>
            <person name="Zhan P."/>
        </authorList>
    </citation>
    <scope>NUCLEOTIDE SEQUENCE [LARGE SCALE GENOMIC DNA]</scope>
    <source>
        <strain evidence="3">T28</strain>
    </source>
</reference>
<evidence type="ECO:0000313" key="2">
    <source>
        <dbReference type="EMBL" id="OBR41973.1"/>
    </source>
</evidence>
<feature type="chain" id="PRO_5008602569" evidence="1">
    <location>
        <begin position="22"/>
        <end position="71"/>
    </location>
</feature>
<organism evidence="2 3">
    <name type="scientific">Maribacter hydrothermalis</name>
    <dbReference type="NCBI Taxonomy" id="1836467"/>
    <lineage>
        <taxon>Bacteria</taxon>
        <taxon>Pseudomonadati</taxon>
        <taxon>Bacteroidota</taxon>
        <taxon>Flavobacteriia</taxon>
        <taxon>Flavobacteriales</taxon>
        <taxon>Flavobacteriaceae</taxon>
        <taxon>Maribacter</taxon>
    </lineage>
</organism>
<keyword evidence="3" id="KW-1185">Reference proteome</keyword>
<name>A0A1B7ZEK1_9FLAO</name>
<proteinExistence type="predicted"/>
<comment type="caution">
    <text evidence="2">The sequence shown here is derived from an EMBL/GenBank/DDBJ whole genome shotgun (WGS) entry which is preliminary data.</text>
</comment>
<evidence type="ECO:0000313" key="3">
    <source>
        <dbReference type="Proteomes" id="UP000092164"/>
    </source>
</evidence>
<sequence>MKSIPFVVLLFLNCYCFCQLASPSPYGEYDVFIDEEFNDNIYHKITFGSELTSYKCITPEVDISYYYGINS</sequence>